<feature type="non-terminal residue" evidence="1">
    <location>
        <position position="250"/>
    </location>
</feature>
<dbReference type="EMBL" id="CADCXU010000272">
    <property type="protein sequence ID" value="CAA9993226.1"/>
    <property type="molecule type" value="Genomic_DNA"/>
</dbReference>
<keyword evidence="2" id="KW-1185">Reference proteome</keyword>
<organism evidence="1 2">
    <name type="scientific">Nesidiocoris tenuis</name>
    <dbReference type="NCBI Taxonomy" id="355587"/>
    <lineage>
        <taxon>Eukaryota</taxon>
        <taxon>Metazoa</taxon>
        <taxon>Ecdysozoa</taxon>
        <taxon>Arthropoda</taxon>
        <taxon>Hexapoda</taxon>
        <taxon>Insecta</taxon>
        <taxon>Pterygota</taxon>
        <taxon>Neoptera</taxon>
        <taxon>Paraneoptera</taxon>
        <taxon>Hemiptera</taxon>
        <taxon>Heteroptera</taxon>
        <taxon>Panheteroptera</taxon>
        <taxon>Cimicomorpha</taxon>
        <taxon>Miridae</taxon>
        <taxon>Dicyphina</taxon>
        <taxon>Nesidiocoris</taxon>
    </lineage>
</organism>
<evidence type="ECO:0000313" key="2">
    <source>
        <dbReference type="Proteomes" id="UP000479000"/>
    </source>
</evidence>
<gene>
    <name evidence="1" type="ORF">NTEN_LOCUS210</name>
</gene>
<dbReference type="AlphaFoldDB" id="A0A6H5FUQ8"/>
<name>A0A6H5FUQ8_9HEMI</name>
<reference evidence="1 2" key="1">
    <citation type="submission" date="2020-02" db="EMBL/GenBank/DDBJ databases">
        <authorList>
            <person name="Ferguson B K."/>
        </authorList>
    </citation>
    <scope>NUCLEOTIDE SEQUENCE [LARGE SCALE GENOMIC DNA]</scope>
</reference>
<accession>A0A6H5FUQ8</accession>
<sequence length="250" mass="28343">MPRNSKVKKRIKMKQAPPPGAAAVSHCLLYRRLMWRRSLSLPRTVSIAPKDGLYRSLVWSPSLTRRSLSLPRRLPRTVSIAHSDAHYRSLGRSLSLPRTVSIAPSDSLYCSLGRSLGLPRTVSIAPQDPNEKAAYRSLGRNVTESKRIRSCNCSFWNVFQTKIEHSQFRSDHHETAGNCRGKWRRHTIEDDSVDFAGEEMIGWPKEEPEGSPIFGGQGQKRLREFVDSPGRPAFWDGNRPRIRPCPFASL</sequence>
<protein>
    <submittedName>
        <fullName evidence="1">Uncharacterized protein</fullName>
    </submittedName>
</protein>
<evidence type="ECO:0000313" key="1">
    <source>
        <dbReference type="EMBL" id="CAA9993226.1"/>
    </source>
</evidence>
<dbReference type="Proteomes" id="UP000479000">
    <property type="component" value="Unassembled WGS sequence"/>
</dbReference>
<proteinExistence type="predicted"/>